<evidence type="ECO:0000259" key="1">
    <source>
        <dbReference type="Pfam" id="PF01261"/>
    </source>
</evidence>
<dbReference type="SUPFAM" id="SSF51658">
    <property type="entry name" value="Xylose isomerase-like"/>
    <property type="match status" value="1"/>
</dbReference>
<dbReference type="OrthoDB" id="9779184at2"/>
<dbReference type="AlphaFoldDB" id="A0A1H8XXI1"/>
<dbReference type="Pfam" id="PF01261">
    <property type="entry name" value="AP_endonuc_2"/>
    <property type="match status" value="1"/>
</dbReference>
<dbReference type="InterPro" id="IPR050312">
    <property type="entry name" value="IolE/XylAMocC-like"/>
</dbReference>
<dbReference type="Proteomes" id="UP000198582">
    <property type="component" value="Unassembled WGS sequence"/>
</dbReference>
<dbReference type="GO" id="GO:0016853">
    <property type="term" value="F:isomerase activity"/>
    <property type="evidence" value="ECO:0007669"/>
    <property type="project" value="UniProtKB-KW"/>
</dbReference>
<dbReference type="RefSeq" id="WP_091619029.1">
    <property type="nucleotide sequence ID" value="NZ_FOEF01000009.1"/>
</dbReference>
<evidence type="ECO:0000313" key="2">
    <source>
        <dbReference type="EMBL" id="SEP44507.1"/>
    </source>
</evidence>
<dbReference type="InterPro" id="IPR013022">
    <property type="entry name" value="Xyl_isomerase-like_TIM-brl"/>
</dbReference>
<proteinExistence type="predicted"/>
<gene>
    <name evidence="2" type="ORF">SAMN04489732_109245</name>
</gene>
<protein>
    <submittedName>
        <fullName evidence="2">Sugar phosphate isomerase/epimerase</fullName>
    </submittedName>
</protein>
<evidence type="ECO:0000313" key="3">
    <source>
        <dbReference type="Proteomes" id="UP000198582"/>
    </source>
</evidence>
<organism evidence="2 3">
    <name type="scientific">Amycolatopsis saalfeldensis</name>
    <dbReference type="NCBI Taxonomy" id="394193"/>
    <lineage>
        <taxon>Bacteria</taxon>
        <taxon>Bacillati</taxon>
        <taxon>Actinomycetota</taxon>
        <taxon>Actinomycetes</taxon>
        <taxon>Pseudonocardiales</taxon>
        <taxon>Pseudonocardiaceae</taxon>
        <taxon>Amycolatopsis</taxon>
    </lineage>
</organism>
<dbReference type="STRING" id="394193.SAMN04489732_109245"/>
<dbReference type="EMBL" id="FOEF01000009">
    <property type="protein sequence ID" value="SEP44507.1"/>
    <property type="molecule type" value="Genomic_DNA"/>
</dbReference>
<sequence>MRFGASVWPWRWDAPYDTGITRIADAGFRATELIAWNRTVLDEYYTPATIASLRKLLAGRDMVLSQFIVDNRGMASADPAVRGPAVDMFKKGVEVAAELGAGIINTVTHLPFEIQFPFITDRPHMQTFSQPVPSDLDWKRNYEEYVQTLIECCEHAGAAGLKYSLEPHPFRYGANIEGLLRLIEAVDSPVLGVNLDPSHLFPVGDLPHIAVYRLAPHVLHCHFSDNDGETNVHWRPGMGKINWAHLMQALKDTGFDGVISLEFEDVPGVSRGVEDVPGVYKGNADATDEFVGEYETALAFLTGLAEKVGLKVE</sequence>
<keyword evidence="3" id="KW-1185">Reference proteome</keyword>
<dbReference type="Gene3D" id="3.20.20.150">
    <property type="entry name" value="Divalent-metal-dependent TIM barrel enzymes"/>
    <property type="match status" value="1"/>
</dbReference>
<accession>A0A1H8XXI1</accession>
<reference evidence="2 3" key="1">
    <citation type="submission" date="2016-10" db="EMBL/GenBank/DDBJ databases">
        <authorList>
            <person name="de Groot N.N."/>
        </authorList>
    </citation>
    <scope>NUCLEOTIDE SEQUENCE [LARGE SCALE GENOMIC DNA]</scope>
    <source>
        <strain evidence="2 3">DSM 44993</strain>
    </source>
</reference>
<dbReference type="PANTHER" id="PTHR12110">
    <property type="entry name" value="HYDROXYPYRUVATE ISOMERASE"/>
    <property type="match status" value="1"/>
</dbReference>
<feature type="domain" description="Xylose isomerase-like TIM barrel" evidence="1">
    <location>
        <begin position="22"/>
        <end position="266"/>
    </location>
</feature>
<dbReference type="PANTHER" id="PTHR12110:SF53">
    <property type="entry name" value="BLR5974 PROTEIN"/>
    <property type="match status" value="1"/>
</dbReference>
<dbReference type="InterPro" id="IPR036237">
    <property type="entry name" value="Xyl_isomerase-like_sf"/>
</dbReference>
<name>A0A1H8XXI1_9PSEU</name>
<keyword evidence="2" id="KW-0413">Isomerase</keyword>